<gene>
    <name evidence="1" type="ORF">Agabi119p4_10424</name>
</gene>
<dbReference type="EMBL" id="JABXXO010000014">
    <property type="protein sequence ID" value="KAF7761015.1"/>
    <property type="molecule type" value="Genomic_DNA"/>
</dbReference>
<evidence type="ECO:0000313" key="1">
    <source>
        <dbReference type="EMBL" id="KAF7761015.1"/>
    </source>
</evidence>
<organism evidence="1 2">
    <name type="scientific">Agaricus bisporus var. burnettii</name>
    <dbReference type="NCBI Taxonomy" id="192524"/>
    <lineage>
        <taxon>Eukaryota</taxon>
        <taxon>Fungi</taxon>
        <taxon>Dikarya</taxon>
        <taxon>Basidiomycota</taxon>
        <taxon>Agaricomycotina</taxon>
        <taxon>Agaricomycetes</taxon>
        <taxon>Agaricomycetidae</taxon>
        <taxon>Agaricales</taxon>
        <taxon>Agaricineae</taxon>
        <taxon>Agaricaceae</taxon>
        <taxon>Agaricus</taxon>
    </lineage>
</organism>
<comment type="caution">
    <text evidence="1">The sequence shown here is derived from an EMBL/GenBank/DDBJ whole genome shotgun (WGS) entry which is preliminary data.</text>
</comment>
<reference evidence="1 2" key="1">
    <citation type="journal article" name="Sci. Rep.">
        <title>Telomere-to-telomere assembled and centromere annotated genomes of the two main subspecies of the button mushroom Agaricus bisporus reveal especially polymorphic chromosome ends.</title>
        <authorList>
            <person name="Sonnenberg A.S.M."/>
            <person name="Sedaghat-Telgerd N."/>
            <person name="Lavrijssen B."/>
            <person name="Ohm R.A."/>
            <person name="Hendrickx P.M."/>
            <person name="Scholtmeijer K."/>
            <person name="Baars J.J.P."/>
            <person name="van Peer A."/>
        </authorList>
    </citation>
    <scope>NUCLEOTIDE SEQUENCE [LARGE SCALE GENOMIC DNA]</scope>
    <source>
        <strain evidence="1 2">H119_p4</strain>
    </source>
</reference>
<dbReference type="AlphaFoldDB" id="A0A8H7C2W0"/>
<evidence type="ECO:0008006" key="3">
    <source>
        <dbReference type="Google" id="ProtNLM"/>
    </source>
</evidence>
<dbReference type="InterPro" id="IPR004304">
    <property type="entry name" value="FmdA_AmdA"/>
</dbReference>
<protein>
    <recommendedName>
        <fullName evidence="3">Formamidase</fullName>
    </recommendedName>
</protein>
<dbReference type="Gene3D" id="3.10.28.20">
    <property type="entry name" value="Acetamidase/Formamidase-like domains"/>
    <property type="match status" value="1"/>
</dbReference>
<evidence type="ECO:0000313" key="2">
    <source>
        <dbReference type="Proteomes" id="UP000629468"/>
    </source>
</evidence>
<dbReference type="Pfam" id="PF03069">
    <property type="entry name" value="FmdA_AmdA"/>
    <property type="match status" value="2"/>
</dbReference>
<dbReference type="Gene3D" id="2.60.120.580">
    <property type="entry name" value="Acetamidase/Formamidase-like domains"/>
    <property type="match status" value="2"/>
</dbReference>
<sequence>MSIHTIRRDQCHLAWDKSLAPVLHIQSGETITFDCLDASNGQILPTSTSENIQSLVFAQLDQVCGPIYVEGALPGDALQIDVISLETADWGWTGILPGFGLLADEFPEPNLKIWDLKRAPSGTGEYGYTWFDESKGIKLPLQPFMGEMGVARGVEGQWSTIPPYNTGGNLDTKYLYEGSQLFLPVEVEGALFSIGDGHAAQGDGEICGTAIETPIKVTVKLTVCKDRSHIRTPHFRFHKSSNPAKPMNSEEFYCVTGIDPDLREATRSAARNMIEFLGAEHGLSRVEAYMLCSVVADLKMLEVVDMPNYAIGMMIPRSIFTQ</sequence>
<proteinExistence type="predicted"/>
<dbReference type="PANTHER" id="PTHR31891:SF1">
    <property type="entry name" value="FORMAMIDASE C869.04-RELATED"/>
    <property type="match status" value="1"/>
</dbReference>
<dbReference type="GO" id="GO:0016811">
    <property type="term" value="F:hydrolase activity, acting on carbon-nitrogen (but not peptide) bonds, in linear amides"/>
    <property type="evidence" value="ECO:0007669"/>
    <property type="project" value="InterPro"/>
</dbReference>
<dbReference type="PANTHER" id="PTHR31891">
    <property type="entry name" value="FORMAMIDASE C869.04-RELATED"/>
    <property type="match status" value="1"/>
</dbReference>
<name>A0A8H7C2W0_AGABI</name>
<dbReference type="SUPFAM" id="SSF141130">
    <property type="entry name" value="Acetamidase/Formamidase-like"/>
    <property type="match status" value="1"/>
</dbReference>
<dbReference type="Proteomes" id="UP000629468">
    <property type="component" value="Unassembled WGS sequence"/>
</dbReference>
<accession>A0A8H7C2W0</accession>